<dbReference type="EMBL" id="GHES01010723">
    <property type="protein sequence ID" value="MPA41282.1"/>
    <property type="molecule type" value="Transcribed_RNA"/>
</dbReference>
<feature type="domain" description="WRKY19-like zinc finger" evidence="2">
    <location>
        <begin position="351"/>
        <end position="375"/>
    </location>
</feature>
<evidence type="ECO:0000256" key="1">
    <source>
        <dbReference type="SAM" id="MobiDB-lite"/>
    </source>
</evidence>
<feature type="domain" description="WRKY19-like zinc finger" evidence="2">
    <location>
        <begin position="326"/>
        <end position="350"/>
    </location>
</feature>
<feature type="region of interest" description="Disordered" evidence="1">
    <location>
        <begin position="647"/>
        <end position="668"/>
    </location>
</feature>
<reference evidence="3" key="1">
    <citation type="submission" date="2019-08" db="EMBL/GenBank/DDBJ databases">
        <title>Reference gene set and small RNA set construction with multiple tissues from Davidia involucrata Baill.</title>
        <authorList>
            <person name="Yang H."/>
            <person name="Zhou C."/>
            <person name="Li G."/>
            <person name="Wang J."/>
            <person name="Gao P."/>
            <person name="Wang M."/>
            <person name="Wang R."/>
            <person name="Zhao Y."/>
        </authorList>
    </citation>
    <scope>NUCLEOTIDE SEQUENCE</scope>
    <source>
        <tissue evidence="3">Mixed with DoveR01_LX</tissue>
    </source>
</reference>
<evidence type="ECO:0000313" key="3">
    <source>
        <dbReference type="EMBL" id="MPA41282.1"/>
    </source>
</evidence>
<dbReference type="Pfam" id="PF24906">
    <property type="entry name" value="Zf_WRKY19"/>
    <property type="match status" value="6"/>
</dbReference>
<gene>
    <name evidence="3" type="ORF">Din_010723</name>
</gene>
<accession>A0A5B6ZAI1</accession>
<feature type="domain" description="WRKY19-like zinc finger" evidence="2">
    <location>
        <begin position="301"/>
        <end position="325"/>
    </location>
</feature>
<dbReference type="PANTHER" id="PTHR31827:SF58">
    <property type="entry name" value="WRKY DOMAIN-CONTAINING PROTEIN"/>
    <property type="match status" value="1"/>
</dbReference>
<name>A0A5B6ZAI1_DAVIN</name>
<feature type="region of interest" description="Disordered" evidence="1">
    <location>
        <begin position="205"/>
        <end position="230"/>
    </location>
</feature>
<dbReference type="AlphaFoldDB" id="A0A5B6ZAI1"/>
<sequence length="668" mass="69220">MDSTPQNFAANFASNASKILNKVGDAGAAFSAVADVQLDSPGVSSSYFSKSKGSKSKWSATDRSMNLQDSSPLFLGLGHSSSSCTITSSGKEVESSSSTNLGLSINLHLGNERIPSPNNISSGTPKALDVERPKLDLELSLSTGPAESDITTVTQGFSPFQTNVEAPTVAGTVQLVDEGSTSSRWKLRPLVPVLHALQSIETSTPFDHGHNHINPTPVTPSPSTTTVDTPKSSVACASGVNNHQQRRNTIVKTCQFIGCIKGARGASGLCISHGGGQRCQKAGCQKGAEGRTVFCKAHGGGRRCQHLGCTKSAEGRTDYCIGHGGGRRCSHDDCTRAARGKSGLCIRHGGGKRCKMENCTRSAEGISGFCISHGGGRRCQYPACTKGAQGSTIYCKAHGGGKRCTYLGCTKGAEGSTPFCKGHGGGKRCSFEGGCTKSVHGGTLFCVNHGGGKRCAMPECTRSARGRTNFCVRHGGGKRCKFEGCGKSAQGSTDFCKAHGGGKRCSWGQLGAEFGGQAAAPCDKFARGKSGLCAAHSAQVQDKQIHGGGSLGLTLQDKQSITFEKMKGIVTTENNHASGIMTAGSGGTSVDLFGNGHQLIPMQVPPQDSFSVGNTCLVQFSLPEGRVHGGSLMAMLGGSTSFGASNNNQLVGGPSEPGKSYPLPHSWV</sequence>
<feature type="domain" description="WRKY19-like zinc finger" evidence="2">
    <location>
        <begin position="376"/>
        <end position="400"/>
    </location>
</feature>
<proteinExistence type="predicted"/>
<feature type="domain" description="WRKY19-like zinc finger" evidence="2">
    <location>
        <begin position="477"/>
        <end position="501"/>
    </location>
</feature>
<feature type="compositionally biased region" description="Low complexity" evidence="1">
    <location>
        <begin position="44"/>
        <end position="59"/>
    </location>
</feature>
<evidence type="ECO:0000259" key="2">
    <source>
        <dbReference type="Pfam" id="PF24906"/>
    </source>
</evidence>
<feature type="domain" description="WRKY19-like zinc finger" evidence="2">
    <location>
        <begin position="452"/>
        <end position="476"/>
    </location>
</feature>
<feature type="compositionally biased region" description="Low complexity" evidence="1">
    <location>
        <begin position="221"/>
        <end position="230"/>
    </location>
</feature>
<organism evidence="3">
    <name type="scientific">Davidia involucrata</name>
    <name type="common">Dove tree</name>
    <dbReference type="NCBI Taxonomy" id="16924"/>
    <lineage>
        <taxon>Eukaryota</taxon>
        <taxon>Viridiplantae</taxon>
        <taxon>Streptophyta</taxon>
        <taxon>Embryophyta</taxon>
        <taxon>Tracheophyta</taxon>
        <taxon>Spermatophyta</taxon>
        <taxon>Magnoliopsida</taxon>
        <taxon>eudicotyledons</taxon>
        <taxon>Gunneridae</taxon>
        <taxon>Pentapetalae</taxon>
        <taxon>asterids</taxon>
        <taxon>Cornales</taxon>
        <taxon>Nyssaceae</taxon>
        <taxon>Davidia</taxon>
    </lineage>
</organism>
<dbReference type="InterPro" id="IPR056866">
    <property type="entry name" value="Znf_WRKY19"/>
</dbReference>
<protein>
    <recommendedName>
        <fullName evidence="2">WRKY19-like zinc finger domain-containing protein</fullName>
    </recommendedName>
</protein>
<dbReference type="PANTHER" id="PTHR31827">
    <property type="entry name" value="EMB|CAB89363.1"/>
    <property type="match status" value="1"/>
</dbReference>
<feature type="region of interest" description="Disordered" evidence="1">
    <location>
        <begin position="42"/>
        <end position="63"/>
    </location>
</feature>